<accession>A0A1F5ZPN0</accession>
<gene>
    <name evidence="2" type="ORF">A2875_02930</name>
</gene>
<dbReference type="AlphaFoldDB" id="A0A1F5ZPN0"/>
<keyword evidence="1" id="KW-1133">Transmembrane helix</keyword>
<keyword evidence="1" id="KW-0812">Transmembrane</keyword>
<feature type="transmembrane region" description="Helical" evidence="1">
    <location>
        <begin position="61"/>
        <end position="80"/>
    </location>
</feature>
<sequence>MVTEELLSYVKAERSKGTDTETIRQGLLAKGWVENDVDAVLGLQNSNGSSVQVKSKSKLKIIVSVAVIITVLIVTPFILADPTVQKMSSCLDEAITQMNQNYSLAKQEQWEPEQLCQNGQSNLMNLKNCYQQAQKGSLIPLTMIEFMARIIRPNSEVSLSGWISDHNTACDKYGFTIGE</sequence>
<evidence type="ECO:0000256" key="1">
    <source>
        <dbReference type="SAM" id="Phobius"/>
    </source>
</evidence>
<organism evidence="2 3">
    <name type="scientific">Candidatus Gottesmanbacteria bacterium RIFCSPHIGHO2_01_FULL_46_14</name>
    <dbReference type="NCBI Taxonomy" id="1798380"/>
    <lineage>
        <taxon>Bacteria</taxon>
        <taxon>Candidatus Gottesmaniibacteriota</taxon>
    </lineage>
</organism>
<protein>
    <submittedName>
        <fullName evidence="2">Uncharacterized protein</fullName>
    </submittedName>
</protein>
<evidence type="ECO:0000313" key="3">
    <source>
        <dbReference type="Proteomes" id="UP000177416"/>
    </source>
</evidence>
<keyword evidence="1" id="KW-0472">Membrane</keyword>
<comment type="caution">
    <text evidence="2">The sequence shown here is derived from an EMBL/GenBank/DDBJ whole genome shotgun (WGS) entry which is preliminary data.</text>
</comment>
<proteinExistence type="predicted"/>
<dbReference type="EMBL" id="MFJJ01000019">
    <property type="protein sequence ID" value="OGG14456.1"/>
    <property type="molecule type" value="Genomic_DNA"/>
</dbReference>
<name>A0A1F5ZPN0_9BACT</name>
<dbReference type="Proteomes" id="UP000177416">
    <property type="component" value="Unassembled WGS sequence"/>
</dbReference>
<reference evidence="2 3" key="1">
    <citation type="journal article" date="2016" name="Nat. Commun.">
        <title>Thousands of microbial genomes shed light on interconnected biogeochemical processes in an aquifer system.</title>
        <authorList>
            <person name="Anantharaman K."/>
            <person name="Brown C.T."/>
            <person name="Hug L.A."/>
            <person name="Sharon I."/>
            <person name="Castelle C.J."/>
            <person name="Probst A.J."/>
            <person name="Thomas B.C."/>
            <person name="Singh A."/>
            <person name="Wilkins M.J."/>
            <person name="Karaoz U."/>
            <person name="Brodie E.L."/>
            <person name="Williams K.H."/>
            <person name="Hubbard S.S."/>
            <person name="Banfield J.F."/>
        </authorList>
    </citation>
    <scope>NUCLEOTIDE SEQUENCE [LARGE SCALE GENOMIC DNA]</scope>
</reference>
<evidence type="ECO:0000313" key="2">
    <source>
        <dbReference type="EMBL" id="OGG14456.1"/>
    </source>
</evidence>